<keyword evidence="7" id="KW-0812">Transmembrane</keyword>
<dbReference type="RefSeq" id="WP_111844033.1">
    <property type="nucleotide sequence ID" value="NZ_UEGI01000004.1"/>
</dbReference>
<keyword evidence="6" id="KW-0411">Iron-sulfur</keyword>
<keyword evidence="7" id="KW-0472">Membrane</keyword>
<organism evidence="9 10">
    <name type="scientific">Aequorivita antarctica</name>
    <dbReference type="NCBI Taxonomy" id="153266"/>
    <lineage>
        <taxon>Bacteria</taxon>
        <taxon>Pseudomonadati</taxon>
        <taxon>Bacteroidota</taxon>
        <taxon>Flavobacteriia</taxon>
        <taxon>Flavobacteriales</taxon>
        <taxon>Flavobacteriaceae</taxon>
        <taxon>Aequorivita</taxon>
    </lineage>
</organism>
<evidence type="ECO:0000256" key="4">
    <source>
        <dbReference type="ARBA" id="ARBA00022982"/>
    </source>
</evidence>
<dbReference type="SUPFAM" id="SSF54862">
    <property type="entry name" value="4Fe-4S ferredoxins"/>
    <property type="match status" value="1"/>
</dbReference>
<protein>
    <submittedName>
        <fullName evidence="9">4Fe-4S binding protein</fullName>
    </submittedName>
</protein>
<accession>A0A5C6YYP8</accession>
<dbReference type="PANTHER" id="PTHR30176:SF3">
    <property type="entry name" value="FERREDOXIN-TYPE PROTEIN NAPH"/>
    <property type="match status" value="1"/>
</dbReference>
<feature type="transmembrane region" description="Helical" evidence="7">
    <location>
        <begin position="298"/>
        <end position="319"/>
    </location>
</feature>
<comment type="caution">
    <text evidence="9">The sequence shown here is derived from an EMBL/GenBank/DDBJ whole genome shotgun (WGS) entry which is preliminary data.</text>
</comment>
<dbReference type="PROSITE" id="PS51379">
    <property type="entry name" value="4FE4S_FER_2"/>
    <property type="match status" value="2"/>
</dbReference>
<reference evidence="9 10" key="1">
    <citation type="submission" date="2019-08" db="EMBL/GenBank/DDBJ databases">
        <title>Genome of Aequorivita antarctica SW49 (type strain).</title>
        <authorList>
            <person name="Bowman J.P."/>
        </authorList>
    </citation>
    <scope>NUCLEOTIDE SEQUENCE [LARGE SCALE GENOMIC DNA]</scope>
    <source>
        <strain evidence="9 10">SW49</strain>
    </source>
</reference>
<feature type="domain" description="4Fe-4S ferredoxin-type" evidence="8">
    <location>
        <begin position="474"/>
        <end position="503"/>
    </location>
</feature>
<feature type="transmembrane region" description="Helical" evidence="7">
    <location>
        <begin position="146"/>
        <end position="166"/>
    </location>
</feature>
<dbReference type="OrthoDB" id="9806398at2"/>
<evidence type="ECO:0000256" key="3">
    <source>
        <dbReference type="ARBA" id="ARBA00022723"/>
    </source>
</evidence>
<feature type="transmembrane region" description="Helical" evidence="7">
    <location>
        <begin position="331"/>
        <end position="350"/>
    </location>
</feature>
<evidence type="ECO:0000256" key="7">
    <source>
        <dbReference type="SAM" id="Phobius"/>
    </source>
</evidence>
<feature type="transmembrane region" description="Helical" evidence="7">
    <location>
        <begin position="49"/>
        <end position="72"/>
    </location>
</feature>
<dbReference type="InterPro" id="IPR017896">
    <property type="entry name" value="4Fe4S_Fe-S-bd"/>
</dbReference>
<feature type="transmembrane region" description="Helical" evidence="7">
    <location>
        <begin position="178"/>
        <end position="196"/>
    </location>
</feature>
<feature type="transmembrane region" description="Helical" evidence="7">
    <location>
        <begin position="362"/>
        <end position="381"/>
    </location>
</feature>
<feature type="domain" description="4Fe-4S ferredoxin-type" evidence="8">
    <location>
        <begin position="443"/>
        <end position="471"/>
    </location>
</feature>
<evidence type="ECO:0000313" key="10">
    <source>
        <dbReference type="Proteomes" id="UP000321497"/>
    </source>
</evidence>
<feature type="transmembrane region" description="Helical" evidence="7">
    <location>
        <begin position="93"/>
        <end position="112"/>
    </location>
</feature>
<evidence type="ECO:0000256" key="5">
    <source>
        <dbReference type="ARBA" id="ARBA00023004"/>
    </source>
</evidence>
<evidence type="ECO:0000256" key="1">
    <source>
        <dbReference type="ARBA" id="ARBA00022448"/>
    </source>
</evidence>
<evidence type="ECO:0000313" key="9">
    <source>
        <dbReference type="EMBL" id="TXD72272.1"/>
    </source>
</evidence>
<proteinExistence type="predicted"/>
<keyword evidence="1" id="KW-0813">Transport</keyword>
<dbReference type="Proteomes" id="UP000321497">
    <property type="component" value="Unassembled WGS sequence"/>
</dbReference>
<evidence type="ECO:0000256" key="2">
    <source>
        <dbReference type="ARBA" id="ARBA00022485"/>
    </source>
</evidence>
<feature type="transmembrane region" description="Helical" evidence="7">
    <location>
        <begin position="236"/>
        <end position="257"/>
    </location>
</feature>
<dbReference type="PROSITE" id="PS00198">
    <property type="entry name" value="4FE4S_FER_1"/>
    <property type="match status" value="1"/>
</dbReference>
<dbReference type="PANTHER" id="PTHR30176">
    <property type="entry name" value="FERREDOXIN-TYPE PROTEIN NAPH"/>
    <property type="match status" value="1"/>
</dbReference>
<feature type="transmembrane region" description="Helical" evidence="7">
    <location>
        <begin position="396"/>
        <end position="417"/>
    </location>
</feature>
<evidence type="ECO:0000259" key="8">
    <source>
        <dbReference type="PROSITE" id="PS51379"/>
    </source>
</evidence>
<dbReference type="InterPro" id="IPR017900">
    <property type="entry name" value="4Fe4S_Fe_S_CS"/>
</dbReference>
<name>A0A5C6YYP8_9FLAO</name>
<feature type="transmembrane region" description="Helical" evidence="7">
    <location>
        <begin position="24"/>
        <end position="43"/>
    </location>
</feature>
<sequence length="528" mass="59240">MSTVQRNMSLTGEPPKTINTQQKIASFIGLLGLMVLVLAFFNLNFPNKGLWLTASLIAIGGGTVWFSIAAYTNKHDGIKNDGVYFKSLTSKGFWAWIVGMALTLFYVLLYWFPQYLGLAQDGNNKGVVALFDPLSRLLNGGPASQWFVYGTLYTLAILAFGIKFILKYRHNKYEKLRTFSVMFFQLGFAFLIPELMSRLNSDTFSLPYYDLKNIWPLNYYNFEQYRVDDLLSAGDVGLGLLIFGLASIFIITPILTYKYGKRWYCSWVCGCGGLAETAGDPFRHLSDKSQMAWKVERWVIHSVLVFVVLMTTAVVYSYLGDDSSKYWLTKNTFLISVALLLTVVFAGTWIFKREELKKDARLGAIGYFVIIISLIGFHYFSGKNLFLFEAETLRQTYGFLIGAVFSGVIGVGFYPIFGSRVWCRFGCPMAAILGFQQRLFSKFRITTNGGQCISCGNCSTYCEMGIDVRAYAQKGENIVRSSCVGCGICSAVCPRGVLKLENGPLEKRISSNEILLGNDVDLMNYVNN</sequence>
<keyword evidence="5" id="KW-0408">Iron</keyword>
<keyword evidence="3" id="KW-0479">Metal-binding</keyword>
<dbReference type="EMBL" id="VORT01000009">
    <property type="protein sequence ID" value="TXD72272.1"/>
    <property type="molecule type" value="Genomic_DNA"/>
</dbReference>
<dbReference type="Gene3D" id="3.30.70.20">
    <property type="match status" value="1"/>
</dbReference>
<dbReference type="Pfam" id="PF12801">
    <property type="entry name" value="Fer4_5"/>
    <property type="match status" value="2"/>
</dbReference>
<keyword evidence="7" id="KW-1133">Transmembrane helix</keyword>
<dbReference type="GO" id="GO:0051539">
    <property type="term" value="F:4 iron, 4 sulfur cluster binding"/>
    <property type="evidence" value="ECO:0007669"/>
    <property type="project" value="UniProtKB-KW"/>
</dbReference>
<gene>
    <name evidence="9" type="ORF">ESU54_12665</name>
</gene>
<keyword evidence="4" id="KW-0249">Electron transport</keyword>
<dbReference type="GO" id="GO:0005886">
    <property type="term" value="C:plasma membrane"/>
    <property type="evidence" value="ECO:0007669"/>
    <property type="project" value="TreeGrafter"/>
</dbReference>
<dbReference type="Pfam" id="PF13187">
    <property type="entry name" value="Fer4_9"/>
    <property type="match status" value="1"/>
</dbReference>
<evidence type="ECO:0000256" key="6">
    <source>
        <dbReference type="ARBA" id="ARBA00023014"/>
    </source>
</evidence>
<dbReference type="AlphaFoldDB" id="A0A5C6YYP8"/>
<keyword evidence="10" id="KW-1185">Reference proteome</keyword>
<keyword evidence="2" id="KW-0004">4Fe-4S</keyword>
<dbReference type="GO" id="GO:0046872">
    <property type="term" value="F:metal ion binding"/>
    <property type="evidence" value="ECO:0007669"/>
    <property type="project" value="UniProtKB-KW"/>
</dbReference>
<dbReference type="InterPro" id="IPR051684">
    <property type="entry name" value="Electron_Trans/Redox"/>
</dbReference>